<protein>
    <recommendedName>
        <fullName evidence="11">Stress response kinase A</fullName>
        <ecNumber evidence="11">2.7.11.1</ecNumber>
    </recommendedName>
    <alternativeName>
        <fullName evidence="11">Serine/threonine-protein kinase SrkA</fullName>
    </alternativeName>
</protein>
<dbReference type="Gene3D" id="1.20.1270.170">
    <property type="match status" value="1"/>
</dbReference>
<accession>A0A495BD14</accession>
<dbReference type="GO" id="GO:0005524">
    <property type="term" value="F:ATP binding"/>
    <property type="evidence" value="ECO:0007669"/>
    <property type="project" value="UniProtKB-UniRule"/>
</dbReference>
<comment type="catalytic activity">
    <reaction evidence="11">
        <text>L-threonyl-[protein] + ATP = O-phospho-L-threonyl-[protein] + ADP + H(+)</text>
        <dbReference type="Rhea" id="RHEA:46608"/>
        <dbReference type="Rhea" id="RHEA-COMP:11060"/>
        <dbReference type="Rhea" id="RHEA-COMP:11605"/>
        <dbReference type="ChEBI" id="CHEBI:15378"/>
        <dbReference type="ChEBI" id="CHEBI:30013"/>
        <dbReference type="ChEBI" id="CHEBI:30616"/>
        <dbReference type="ChEBI" id="CHEBI:61977"/>
        <dbReference type="ChEBI" id="CHEBI:456216"/>
        <dbReference type="EC" id="2.7.11.1"/>
    </reaction>
</comment>
<dbReference type="EC" id="2.7.11.1" evidence="11"/>
<keyword evidence="3 11" id="KW-0597">Phosphoprotein</keyword>
<feature type="binding site" evidence="11">
    <location>
        <position position="228"/>
    </location>
    <ligand>
        <name>Mg(2+)</name>
        <dbReference type="ChEBI" id="CHEBI:18420"/>
    </ligand>
</feature>
<comment type="similarity">
    <text evidence="11">Belongs to the SrkA/RdoA protein kinase family.</text>
</comment>
<dbReference type="NCBIfam" id="NF008738">
    <property type="entry name" value="PRK11768.1"/>
    <property type="match status" value="1"/>
</dbReference>
<dbReference type="Pfam" id="PF01636">
    <property type="entry name" value="APH"/>
    <property type="match status" value="1"/>
</dbReference>
<keyword evidence="8 11" id="KW-0067">ATP-binding</keyword>
<evidence type="ECO:0000256" key="7">
    <source>
        <dbReference type="ARBA" id="ARBA00022777"/>
    </source>
</evidence>
<evidence type="ECO:0000256" key="9">
    <source>
        <dbReference type="ARBA" id="ARBA00022842"/>
    </source>
</evidence>
<keyword evidence="5 11" id="KW-0479">Metal-binding</keyword>
<dbReference type="GO" id="GO:0005737">
    <property type="term" value="C:cytoplasm"/>
    <property type="evidence" value="ECO:0007669"/>
    <property type="project" value="UniProtKB-SubCell"/>
</dbReference>
<dbReference type="SUPFAM" id="SSF56112">
    <property type="entry name" value="Protein kinase-like (PK-like)"/>
    <property type="match status" value="1"/>
</dbReference>
<dbReference type="InterPro" id="IPR011009">
    <property type="entry name" value="Kinase-like_dom_sf"/>
</dbReference>
<feature type="binding site" evidence="11">
    <location>
        <position position="216"/>
    </location>
    <ligand>
        <name>Mg(2+)</name>
        <dbReference type="ChEBI" id="CHEBI:18420"/>
    </ligand>
</feature>
<dbReference type="GO" id="GO:0004674">
    <property type="term" value="F:protein serine/threonine kinase activity"/>
    <property type="evidence" value="ECO:0007669"/>
    <property type="project" value="UniProtKB-UniRule"/>
</dbReference>
<evidence type="ECO:0000256" key="3">
    <source>
        <dbReference type="ARBA" id="ARBA00022553"/>
    </source>
</evidence>
<evidence type="ECO:0000256" key="10">
    <source>
        <dbReference type="ARBA" id="ARBA00023016"/>
    </source>
</evidence>
<keyword evidence="1 11" id="KW-0963">Cytoplasm</keyword>
<comment type="function">
    <text evidence="11">A protein kinase that phosphorylates Ser and Thr residues. Probably acts to suppress the effects of stress linked to accumulation of reactive oxygen species. Probably involved in the extracytoplasmic stress response.</text>
</comment>
<comment type="caution">
    <text evidence="13">The sequence shown here is derived from an EMBL/GenBank/DDBJ whole genome shotgun (WGS) entry which is preliminary data.</text>
</comment>
<dbReference type="PANTHER" id="PTHR39573">
    <property type="entry name" value="STRESS RESPONSE KINASE A"/>
    <property type="match status" value="1"/>
</dbReference>
<dbReference type="GO" id="GO:0106310">
    <property type="term" value="F:protein serine kinase activity"/>
    <property type="evidence" value="ECO:0007669"/>
    <property type="project" value="RHEA"/>
</dbReference>
<dbReference type="Proteomes" id="UP000279384">
    <property type="component" value="Unassembled WGS sequence"/>
</dbReference>
<dbReference type="AlphaFoldDB" id="A0A495BD14"/>
<evidence type="ECO:0000313" key="13">
    <source>
        <dbReference type="EMBL" id="RKQ58809.1"/>
    </source>
</evidence>
<feature type="site" description="ATP" evidence="11">
    <location>
        <position position="44"/>
    </location>
</feature>
<name>A0A495BD14_VOGIN</name>
<dbReference type="HAMAP" id="MF_01497">
    <property type="entry name" value="SrkA_kinase"/>
    <property type="match status" value="1"/>
</dbReference>
<comment type="subunit">
    <text evidence="11">Monomer.</text>
</comment>
<comment type="subcellular location">
    <subcellularLocation>
        <location evidence="11">Cytoplasm</location>
    </subcellularLocation>
</comment>
<dbReference type="GO" id="GO:0000287">
    <property type="term" value="F:magnesium ion binding"/>
    <property type="evidence" value="ECO:0007669"/>
    <property type="project" value="UniProtKB-UniRule"/>
</dbReference>
<evidence type="ECO:0000256" key="5">
    <source>
        <dbReference type="ARBA" id="ARBA00022723"/>
    </source>
</evidence>
<evidence type="ECO:0000256" key="11">
    <source>
        <dbReference type="HAMAP-Rule" id="MF_01497"/>
    </source>
</evidence>
<evidence type="ECO:0000256" key="2">
    <source>
        <dbReference type="ARBA" id="ARBA00022527"/>
    </source>
</evidence>
<keyword evidence="2 11" id="KW-0723">Serine/threonine-protein kinase</keyword>
<sequence>MRLIMPAMTANSLHPFSRLTPDFLLDAVESLGLRCDGRLLALNSYENRVYQIGIEDGTPLVAKFYRPERWSDAQIQEEHDFAAELAARDIPVVTALAFGGRTLHHYQDFRLALFPRRGGHAPELDDADTLAWLGRFLGRLHAHGAVAPYHLRPTLDLDSYGEASLRCVQEQAQLPYDLATPYEQAARQALDEVRRAFDRAGDISWRRVHGDCHVGNILWTQEGPHFVDLDDSCMAPALQDLWMLLSGDRAQQQAQLLELIVGYEDFCDFDRRELHLLEALRTLRLLHYSAWLTRRREDPAFVVAFPWFDTAQYWQERIVELQQQLEAMREAPLCV</sequence>
<gene>
    <name evidence="11" type="primary">srkA</name>
    <name evidence="13" type="ORF">C8E02_1781</name>
</gene>
<proteinExistence type="inferred from homology"/>
<dbReference type="PANTHER" id="PTHR39573:SF1">
    <property type="entry name" value="STRESS RESPONSE KINASE A"/>
    <property type="match status" value="1"/>
</dbReference>
<evidence type="ECO:0000256" key="4">
    <source>
        <dbReference type="ARBA" id="ARBA00022679"/>
    </source>
</evidence>
<keyword evidence="10 11" id="KW-0346">Stress response</keyword>
<comment type="cofactor">
    <cofactor evidence="11">
        <name>Mg(2+)</name>
        <dbReference type="ChEBI" id="CHEBI:18420"/>
    </cofactor>
</comment>
<evidence type="ECO:0000259" key="12">
    <source>
        <dbReference type="Pfam" id="PF01636"/>
    </source>
</evidence>
<reference evidence="13 14" key="1">
    <citation type="submission" date="2018-10" db="EMBL/GenBank/DDBJ databases">
        <title>Genomic Encyclopedia of Type Strains, Phase IV (KMG-IV): sequencing the most valuable type-strain genomes for metagenomic binning, comparative biology and taxonomic classification.</title>
        <authorList>
            <person name="Goeker M."/>
        </authorList>
    </citation>
    <scope>NUCLEOTIDE SEQUENCE [LARGE SCALE GENOMIC DNA]</scope>
    <source>
        <strain evidence="13 14">DSM 3303</strain>
    </source>
</reference>
<evidence type="ECO:0000256" key="1">
    <source>
        <dbReference type="ARBA" id="ARBA00022490"/>
    </source>
</evidence>
<keyword evidence="7 11" id="KW-0418">Kinase</keyword>
<comment type="catalytic activity">
    <reaction evidence="11">
        <text>L-seryl-[protein] + ATP = O-phospho-L-seryl-[protein] + ADP + H(+)</text>
        <dbReference type="Rhea" id="RHEA:17989"/>
        <dbReference type="Rhea" id="RHEA-COMP:9863"/>
        <dbReference type="Rhea" id="RHEA-COMP:11604"/>
        <dbReference type="ChEBI" id="CHEBI:15378"/>
        <dbReference type="ChEBI" id="CHEBI:29999"/>
        <dbReference type="ChEBI" id="CHEBI:30616"/>
        <dbReference type="ChEBI" id="CHEBI:83421"/>
        <dbReference type="ChEBI" id="CHEBI:456216"/>
        <dbReference type="EC" id="2.7.11.1"/>
    </reaction>
</comment>
<feature type="active site" description="Proton acceptor" evidence="11">
    <location>
        <position position="211"/>
    </location>
</feature>
<organism evidence="13 14">
    <name type="scientific">Vogesella indigofera</name>
    <name type="common">Pseudomonas indigofera</name>
    <dbReference type="NCBI Taxonomy" id="45465"/>
    <lineage>
        <taxon>Bacteria</taxon>
        <taxon>Pseudomonadati</taxon>
        <taxon>Pseudomonadota</taxon>
        <taxon>Betaproteobacteria</taxon>
        <taxon>Neisseriales</taxon>
        <taxon>Chromobacteriaceae</taxon>
        <taxon>Vogesella</taxon>
    </lineage>
</organism>
<evidence type="ECO:0000313" key="14">
    <source>
        <dbReference type="Proteomes" id="UP000279384"/>
    </source>
</evidence>
<feature type="active site" evidence="11">
    <location>
        <position position="228"/>
    </location>
</feature>
<keyword evidence="9 11" id="KW-0460">Magnesium</keyword>
<keyword evidence="6 11" id="KW-0547">Nucleotide-binding</keyword>
<dbReference type="Gene3D" id="3.30.200.70">
    <property type="match status" value="1"/>
</dbReference>
<dbReference type="InterPro" id="IPR002575">
    <property type="entry name" value="Aminoglycoside_PTrfase"/>
</dbReference>
<dbReference type="InterPro" id="IPR032882">
    <property type="entry name" value="SrkA/RdoA"/>
</dbReference>
<dbReference type="Gene3D" id="1.10.510.10">
    <property type="entry name" value="Transferase(Phosphotransferase) domain 1"/>
    <property type="match status" value="1"/>
</dbReference>
<evidence type="ECO:0000256" key="8">
    <source>
        <dbReference type="ARBA" id="ARBA00022840"/>
    </source>
</evidence>
<evidence type="ECO:0000256" key="6">
    <source>
        <dbReference type="ARBA" id="ARBA00022741"/>
    </source>
</evidence>
<dbReference type="EMBL" id="RBID01000014">
    <property type="protein sequence ID" value="RKQ58809.1"/>
    <property type="molecule type" value="Genomic_DNA"/>
</dbReference>
<feature type="domain" description="Aminoglycoside phosphotransferase" evidence="12">
    <location>
        <begin position="43"/>
        <end position="275"/>
    </location>
</feature>
<keyword evidence="4 11" id="KW-0808">Transferase</keyword>